<evidence type="ECO:0000256" key="2">
    <source>
        <dbReference type="ARBA" id="ARBA00007656"/>
    </source>
</evidence>
<evidence type="ECO:0000256" key="7">
    <source>
        <dbReference type="PROSITE-ProRule" id="PRU00278"/>
    </source>
</evidence>
<comment type="caution">
    <text evidence="9">The sequence shown here is derived from an EMBL/GenBank/DDBJ whole genome shotgun (WGS) entry which is preliminary data.</text>
</comment>
<dbReference type="InterPro" id="IPR050245">
    <property type="entry name" value="PrsA_foldase"/>
</dbReference>
<evidence type="ECO:0000259" key="8">
    <source>
        <dbReference type="PROSITE" id="PS50198"/>
    </source>
</evidence>
<dbReference type="GO" id="GO:0003755">
    <property type="term" value="F:peptidyl-prolyl cis-trans isomerase activity"/>
    <property type="evidence" value="ECO:0007669"/>
    <property type="project" value="UniProtKB-EC"/>
</dbReference>
<evidence type="ECO:0000256" key="3">
    <source>
        <dbReference type="ARBA" id="ARBA00013194"/>
    </source>
</evidence>
<evidence type="ECO:0000256" key="4">
    <source>
        <dbReference type="ARBA" id="ARBA00022729"/>
    </source>
</evidence>
<gene>
    <name evidence="9" type="ORF">NX786_25930</name>
</gene>
<dbReference type="EMBL" id="JANUHC010000011">
    <property type="protein sequence ID" value="MCS0632776.1"/>
    <property type="molecule type" value="Genomic_DNA"/>
</dbReference>
<dbReference type="Proteomes" id="UP001165263">
    <property type="component" value="Unassembled WGS sequence"/>
</dbReference>
<protein>
    <recommendedName>
        <fullName evidence="3">peptidylprolyl isomerase</fullName>
        <ecNumber evidence="3">5.2.1.8</ecNumber>
    </recommendedName>
</protein>
<dbReference type="PROSITE" id="PS50198">
    <property type="entry name" value="PPIC_PPIASE_2"/>
    <property type="match status" value="1"/>
</dbReference>
<keyword evidence="4" id="KW-0732">Signal</keyword>
<evidence type="ECO:0000256" key="5">
    <source>
        <dbReference type="ARBA" id="ARBA00023110"/>
    </source>
</evidence>
<reference evidence="9" key="1">
    <citation type="submission" date="2022-08" db="EMBL/GenBank/DDBJ databases">
        <title>Reclassification of Massilia species as members of the genera Telluria, Duganella, Pseudoduganella, Mokoshia gen. nov. and Zemynaea gen. nov. using orthogonal and non-orthogonal genome-based approaches.</title>
        <authorList>
            <person name="Bowman J.P."/>
        </authorList>
    </citation>
    <scope>NUCLEOTIDE SEQUENCE</scope>
    <source>
        <strain evidence="9">LMG 11547</strain>
    </source>
</reference>
<dbReference type="SUPFAM" id="SSF109998">
    <property type="entry name" value="Triger factor/SurA peptide-binding domain-like"/>
    <property type="match status" value="1"/>
</dbReference>
<keyword evidence="10" id="KW-1185">Reference proteome</keyword>
<organism evidence="9 10">
    <name type="scientific">Telluria mixta</name>
    <dbReference type="NCBI Taxonomy" id="34071"/>
    <lineage>
        <taxon>Bacteria</taxon>
        <taxon>Pseudomonadati</taxon>
        <taxon>Pseudomonadota</taxon>
        <taxon>Betaproteobacteria</taxon>
        <taxon>Burkholderiales</taxon>
        <taxon>Oxalobacteraceae</taxon>
        <taxon>Telluria group</taxon>
        <taxon>Telluria</taxon>
    </lineage>
</organism>
<dbReference type="Pfam" id="PF00639">
    <property type="entry name" value="Rotamase"/>
    <property type="match status" value="1"/>
</dbReference>
<feature type="domain" description="PpiC" evidence="8">
    <location>
        <begin position="123"/>
        <end position="206"/>
    </location>
</feature>
<evidence type="ECO:0000256" key="1">
    <source>
        <dbReference type="ARBA" id="ARBA00000971"/>
    </source>
</evidence>
<sequence>MAGIVRIDDEVITTDDFIRTLKLNGQFEGLVEQMVRDRLAARAARQAGLVLAPEQIQERADAFRRALGLHRAADTNHYLDALGVSLDEFEAYITDGLYQEKMLEQVCSEAAVAQYFKLNSPRFDSVEVSHVVLDSEGAAREMLSVLQEEPEAFAEMAREHSIDEGTRQQGGVIGKVLRGSLKGDIEARVFNAREGELLGPFPSPDGACHEIFCVNAKHPATLDADTAAEVRRLLREEWLMARAQEHVIEACPTR</sequence>
<dbReference type="RefSeq" id="WP_259451788.1">
    <property type="nucleotide sequence ID" value="NZ_CP119520.1"/>
</dbReference>
<comment type="similarity">
    <text evidence="2">Belongs to the PpiC/parvulin rotamase family.</text>
</comment>
<dbReference type="InterPro" id="IPR000297">
    <property type="entry name" value="PPIase_PpiC"/>
</dbReference>
<keyword evidence="6 7" id="KW-0413">Isomerase</keyword>
<keyword evidence="5 7" id="KW-0697">Rotamase</keyword>
<dbReference type="InterPro" id="IPR046357">
    <property type="entry name" value="PPIase_dom_sf"/>
</dbReference>
<dbReference type="PANTHER" id="PTHR47245:SF1">
    <property type="entry name" value="FOLDASE PROTEIN PRSA"/>
    <property type="match status" value="1"/>
</dbReference>
<accession>A0ABT2C7L6</accession>
<dbReference type="EC" id="5.2.1.8" evidence="3"/>
<proteinExistence type="inferred from homology"/>
<evidence type="ECO:0000313" key="9">
    <source>
        <dbReference type="EMBL" id="MCS0632776.1"/>
    </source>
</evidence>
<evidence type="ECO:0000256" key="6">
    <source>
        <dbReference type="ARBA" id="ARBA00023235"/>
    </source>
</evidence>
<evidence type="ECO:0000313" key="10">
    <source>
        <dbReference type="Proteomes" id="UP001165263"/>
    </source>
</evidence>
<name>A0ABT2C7L6_9BURK</name>
<dbReference type="InterPro" id="IPR027304">
    <property type="entry name" value="Trigger_fact/SurA_dom_sf"/>
</dbReference>
<comment type="catalytic activity">
    <reaction evidence="1">
        <text>[protein]-peptidylproline (omega=180) = [protein]-peptidylproline (omega=0)</text>
        <dbReference type="Rhea" id="RHEA:16237"/>
        <dbReference type="Rhea" id="RHEA-COMP:10747"/>
        <dbReference type="Rhea" id="RHEA-COMP:10748"/>
        <dbReference type="ChEBI" id="CHEBI:83833"/>
        <dbReference type="ChEBI" id="CHEBI:83834"/>
        <dbReference type="EC" id="5.2.1.8"/>
    </reaction>
</comment>
<dbReference type="PANTHER" id="PTHR47245">
    <property type="entry name" value="PEPTIDYLPROLYL ISOMERASE"/>
    <property type="match status" value="1"/>
</dbReference>
<dbReference type="Gene3D" id="3.10.50.40">
    <property type="match status" value="1"/>
</dbReference>
<dbReference type="SUPFAM" id="SSF54534">
    <property type="entry name" value="FKBP-like"/>
    <property type="match status" value="1"/>
</dbReference>